<evidence type="ECO:0000256" key="1">
    <source>
        <dbReference type="SAM" id="MobiDB-lite"/>
    </source>
</evidence>
<feature type="compositionally biased region" description="Basic residues" evidence="1">
    <location>
        <begin position="288"/>
        <end position="299"/>
    </location>
</feature>
<proteinExistence type="predicted"/>
<reference evidence="3" key="1">
    <citation type="journal article" date="2014" name="Proc. Natl. Acad. Sci. U.S.A.">
        <title>Extensive sampling of basidiomycete genomes demonstrates inadequacy of the white-rot/brown-rot paradigm for wood decay fungi.</title>
        <authorList>
            <person name="Riley R."/>
            <person name="Salamov A.A."/>
            <person name="Brown D.W."/>
            <person name="Nagy L.G."/>
            <person name="Floudas D."/>
            <person name="Held B.W."/>
            <person name="Levasseur A."/>
            <person name="Lombard V."/>
            <person name="Morin E."/>
            <person name="Otillar R."/>
            <person name="Lindquist E.A."/>
            <person name="Sun H."/>
            <person name="LaButti K.M."/>
            <person name="Schmutz J."/>
            <person name="Jabbour D."/>
            <person name="Luo H."/>
            <person name="Baker S.E."/>
            <person name="Pisabarro A.G."/>
            <person name="Walton J.D."/>
            <person name="Blanchette R.A."/>
            <person name="Henrissat B."/>
            <person name="Martin F."/>
            <person name="Cullen D."/>
            <person name="Hibbett D.S."/>
            <person name="Grigoriev I.V."/>
        </authorList>
    </citation>
    <scope>NUCLEOTIDE SEQUENCE [LARGE SCALE GENOMIC DNA]</scope>
    <source>
        <strain evidence="3">CBS 339.88</strain>
    </source>
</reference>
<sequence>MSAPTTPPRQNSSGGSYSHYPSQGGFAMPPGQYYPPPGRYLYYPSYYPPPGQYPLPPGKYPPLTGQYPPSAHDALPLLAETEVTAPSQTAQVDYALEASRLVIETLQNIGSMVGIPYLNEAAGVALRILTIVQDFKSRRQEFTDLANDACGLVYTIVIECQGMIQNRQQVPEGIQVHIAALARNLSEIEKFSRQKLKRGFLQKLIHHTKDIDEVTRYRTLLRQSLDKFGIQSSISIQRNLQLVLKNLEKQRDDLNSARERPRIPTRLEEDQETKRLEAALRAECDTGKKRKRVKRAERQRKKEEDSPKRLKTVNGHHPQENGNPYPALDRRAPNPQPHSYNDLFPRPVYPPPSFPYSHPGYPVYAHFPYHLAPPLSSPGGLYVSGSSVSPGGAPVSSWNLENVSRTTTKGVPGTEAEVNSPGSLSP</sequence>
<feature type="compositionally biased region" description="Basic and acidic residues" evidence="1">
    <location>
        <begin position="253"/>
        <end position="287"/>
    </location>
</feature>
<organism evidence="2 3">
    <name type="scientific">Galerina marginata (strain CBS 339.88)</name>
    <dbReference type="NCBI Taxonomy" id="685588"/>
    <lineage>
        <taxon>Eukaryota</taxon>
        <taxon>Fungi</taxon>
        <taxon>Dikarya</taxon>
        <taxon>Basidiomycota</taxon>
        <taxon>Agaricomycotina</taxon>
        <taxon>Agaricomycetes</taxon>
        <taxon>Agaricomycetidae</taxon>
        <taxon>Agaricales</taxon>
        <taxon>Agaricineae</taxon>
        <taxon>Strophariaceae</taxon>
        <taxon>Galerina</taxon>
    </lineage>
</organism>
<dbReference type="OrthoDB" id="192148at2759"/>
<evidence type="ECO:0000313" key="2">
    <source>
        <dbReference type="EMBL" id="KDR76462.1"/>
    </source>
</evidence>
<dbReference type="CDD" id="cd21037">
    <property type="entry name" value="MLKL_NTD"/>
    <property type="match status" value="1"/>
</dbReference>
<feature type="region of interest" description="Disordered" evidence="1">
    <location>
        <begin position="253"/>
        <end position="345"/>
    </location>
</feature>
<dbReference type="EMBL" id="KL142378">
    <property type="protein sequence ID" value="KDR76462.1"/>
    <property type="molecule type" value="Genomic_DNA"/>
</dbReference>
<name>A0A067T2F0_GALM3</name>
<feature type="compositionally biased region" description="Low complexity" evidence="1">
    <location>
        <begin position="386"/>
        <end position="397"/>
    </location>
</feature>
<evidence type="ECO:0000313" key="3">
    <source>
        <dbReference type="Proteomes" id="UP000027222"/>
    </source>
</evidence>
<protein>
    <submittedName>
        <fullName evidence="2">Uncharacterized protein</fullName>
    </submittedName>
</protein>
<accession>A0A067T2F0</accession>
<dbReference type="STRING" id="685588.A0A067T2F0"/>
<dbReference type="AlphaFoldDB" id="A0A067T2F0"/>
<dbReference type="InterPro" id="IPR059179">
    <property type="entry name" value="MLKL-like_MCAfunc"/>
</dbReference>
<feature type="compositionally biased region" description="Polar residues" evidence="1">
    <location>
        <begin position="398"/>
        <end position="409"/>
    </location>
</feature>
<keyword evidence="3" id="KW-1185">Reference proteome</keyword>
<dbReference type="Proteomes" id="UP000027222">
    <property type="component" value="Unassembled WGS sequence"/>
</dbReference>
<feature type="compositionally biased region" description="Polar residues" evidence="1">
    <location>
        <begin position="8"/>
        <end position="21"/>
    </location>
</feature>
<feature type="region of interest" description="Disordered" evidence="1">
    <location>
        <begin position="1"/>
        <end position="23"/>
    </location>
</feature>
<feature type="region of interest" description="Disordered" evidence="1">
    <location>
        <begin position="386"/>
        <end position="426"/>
    </location>
</feature>
<gene>
    <name evidence="2" type="ORF">GALMADRAFT_139392</name>
</gene>
<dbReference type="HOGENOM" id="CLU_709894_0_0_1"/>